<feature type="region of interest" description="Disordered" evidence="1">
    <location>
        <begin position="1"/>
        <end position="150"/>
    </location>
</feature>
<reference evidence="2 3" key="1">
    <citation type="journal article" date="2024" name="J. Plant Pathol.">
        <title>Sequence and assembly of the genome of Seiridium unicorne, isolate CBS 538.82, causal agent of cypress canker disease.</title>
        <authorList>
            <person name="Scali E."/>
            <person name="Rocca G.D."/>
            <person name="Danti R."/>
            <person name="Garbelotto M."/>
            <person name="Barberini S."/>
            <person name="Baroncelli R."/>
            <person name="Emiliani G."/>
        </authorList>
    </citation>
    <scope>NUCLEOTIDE SEQUENCE [LARGE SCALE GENOMIC DNA]</scope>
    <source>
        <strain evidence="2 3">BM-138-508</strain>
    </source>
</reference>
<evidence type="ECO:0000313" key="3">
    <source>
        <dbReference type="Proteomes" id="UP001408356"/>
    </source>
</evidence>
<dbReference type="EMBL" id="JARVKF010000407">
    <property type="protein sequence ID" value="KAK9416405.1"/>
    <property type="molecule type" value="Genomic_DNA"/>
</dbReference>
<feature type="compositionally biased region" description="Acidic residues" evidence="1">
    <location>
        <begin position="62"/>
        <end position="84"/>
    </location>
</feature>
<evidence type="ECO:0000256" key="1">
    <source>
        <dbReference type="SAM" id="MobiDB-lite"/>
    </source>
</evidence>
<comment type="caution">
    <text evidence="2">The sequence shown here is derived from an EMBL/GenBank/DDBJ whole genome shotgun (WGS) entry which is preliminary data.</text>
</comment>
<proteinExistence type="predicted"/>
<protein>
    <submittedName>
        <fullName evidence="2">Uncharacterized protein</fullName>
    </submittedName>
</protein>
<feature type="compositionally biased region" description="Polar residues" evidence="1">
    <location>
        <begin position="94"/>
        <end position="118"/>
    </location>
</feature>
<name>A0ABR2UP50_9PEZI</name>
<accession>A0ABR2UP50</accession>
<sequence length="150" mass="16139">MVETDKSTGKVEESSHDIEESTEELPENDEGYGEDSGDDAVAGKEHGGSETQYEHDGKEEDGGAEEAGSDQDGEEEQSNQDEVDEQKGAKREPTPNSQSGSLKKQRTSKFFNIDTSEPNGAAAEGKVGTKHDEPRDPKSRGSANRLPKKG</sequence>
<organism evidence="2 3">
    <name type="scientific">Seiridium unicorne</name>
    <dbReference type="NCBI Taxonomy" id="138068"/>
    <lineage>
        <taxon>Eukaryota</taxon>
        <taxon>Fungi</taxon>
        <taxon>Dikarya</taxon>
        <taxon>Ascomycota</taxon>
        <taxon>Pezizomycotina</taxon>
        <taxon>Sordariomycetes</taxon>
        <taxon>Xylariomycetidae</taxon>
        <taxon>Amphisphaeriales</taxon>
        <taxon>Sporocadaceae</taxon>
        <taxon>Seiridium</taxon>
    </lineage>
</organism>
<evidence type="ECO:0000313" key="2">
    <source>
        <dbReference type="EMBL" id="KAK9416405.1"/>
    </source>
</evidence>
<keyword evidence="3" id="KW-1185">Reference proteome</keyword>
<feature type="compositionally biased region" description="Basic and acidic residues" evidence="1">
    <location>
        <begin position="41"/>
        <end position="61"/>
    </location>
</feature>
<feature type="compositionally biased region" description="Acidic residues" evidence="1">
    <location>
        <begin position="20"/>
        <end position="38"/>
    </location>
</feature>
<dbReference type="Proteomes" id="UP001408356">
    <property type="component" value="Unassembled WGS sequence"/>
</dbReference>
<feature type="compositionally biased region" description="Basic and acidic residues" evidence="1">
    <location>
        <begin position="1"/>
        <end position="19"/>
    </location>
</feature>
<feature type="compositionally biased region" description="Basic and acidic residues" evidence="1">
    <location>
        <begin position="127"/>
        <end position="139"/>
    </location>
</feature>
<gene>
    <name evidence="2" type="ORF">SUNI508_01822</name>
</gene>